<dbReference type="Proteomes" id="UP000270343">
    <property type="component" value="Unassembled WGS sequence"/>
</dbReference>
<dbReference type="OrthoDB" id="4551696at2"/>
<proteinExistence type="predicted"/>
<protein>
    <submittedName>
        <fullName evidence="1">Uncharacterized protein</fullName>
    </submittedName>
</protein>
<gene>
    <name evidence="1" type="ORF">D7231_32015</name>
</gene>
<accession>A0A3B0AML5</accession>
<reference evidence="1 2" key="1">
    <citation type="journal article" date="2015" name="Antonie Van Leeuwenhoek">
        <title>Streptomyces klenkii sp. nov., isolated from deep marine sediment.</title>
        <authorList>
            <person name="Veyisoglu A."/>
            <person name="Sahin N."/>
        </authorList>
    </citation>
    <scope>NUCLEOTIDE SEQUENCE [LARGE SCALE GENOMIC DNA]</scope>
    <source>
        <strain evidence="1 2">KCTC 29202</strain>
    </source>
</reference>
<dbReference type="AlphaFoldDB" id="A0A3B0AML5"/>
<evidence type="ECO:0000313" key="1">
    <source>
        <dbReference type="EMBL" id="RKN61899.1"/>
    </source>
</evidence>
<comment type="caution">
    <text evidence="1">The sequence shown here is derived from an EMBL/GenBank/DDBJ whole genome shotgun (WGS) entry which is preliminary data.</text>
</comment>
<keyword evidence="2" id="KW-1185">Reference proteome</keyword>
<name>A0A3B0AML5_9ACTN</name>
<organism evidence="1 2">
    <name type="scientific">Streptomyces klenkii</name>
    <dbReference type="NCBI Taxonomy" id="1420899"/>
    <lineage>
        <taxon>Bacteria</taxon>
        <taxon>Bacillati</taxon>
        <taxon>Actinomycetota</taxon>
        <taxon>Actinomycetes</taxon>
        <taxon>Kitasatosporales</taxon>
        <taxon>Streptomycetaceae</taxon>
        <taxon>Streptomyces</taxon>
    </lineage>
</organism>
<evidence type="ECO:0000313" key="2">
    <source>
        <dbReference type="Proteomes" id="UP000270343"/>
    </source>
</evidence>
<dbReference type="EMBL" id="RBAM01000024">
    <property type="protein sequence ID" value="RKN61899.1"/>
    <property type="molecule type" value="Genomic_DNA"/>
</dbReference>
<sequence>MTTTTPVQHGERRCYLRGCQRPECRDAHRRYCKRYALRVVEQGPVRVDLRPAHDRVQAWYQQGYSQRQIALAAGGISEGVIQSILAGTINTLHPASARAILGARIEDAGQPGATRLDATGTRRRLQALAATGWPLIQVAQRAGMAHKTARDAVHGTHVYAATAHAIADTYDQLAHQAPEQHGVRQWVTDRTRKWARAHGWPDPTFWEDWGGIDDPAAPETEPEVSVSRAEVITEDALWLERHGYTRHQAAERLGVTKSYIDHSIQRAAARRQKEAA</sequence>
<dbReference type="RefSeq" id="WP_120759388.1">
    <property type="nucleotide sequence ID" value="NZ_RBAM01000024.1"/>
</dbReference>